<reference evidence="1" key="1">
    <citation type="journal article" date="2017" name="Nature">
        <title>The sunflower genome provides insights into oil metabolism, flowering and Asterid evolution.</title>
        <authorList>
            <person name="Badouin H."/>
            <person name="Gouzy J."/>
            <person name="Grassa C.J."/>
            <person name="Murat F."/>
            <person name="Staton S.E."/>
            <person name="Cottret L."/>
            <person name="Lelandais-Briere C."/>
            <person name="Owens G.L."/>
            <person name="Carrere S."/>
            <person name="Mayjonade B."/>
            <person name="Legrand L."/>
            <person name="Gill N."/>
            <person name="Kane N.C."/>
            <person name="Bowers J.E."/>
            <person name="Hubner S."/>
            <person name="Bellec A."/>
            <person name="Berard A."/>
            <person name="Berges H."/>
            <person name="Blanchet N."/>
            <person name="Boniface M.C."/>
            <person name="Brunel D."/>
            <person name="Catrice O."/>
            <person name="Chaidir N."/>
            <person name="Claudel C."/>
            <person name="Donnadieu C."/>
            <person name="Faraut T."/>
            <person name="Fievet G."/>
            <person name="Helmstetter N."/>
            <person name="King M."/>
            <person name="Knapp S.J."/>
            <person name="Lai Z."/>
            <person name="Le Paslier M.C."/>
            <person name="Lippi Y."/>
            <person name="Lorenzon L."/>
            <person name="Mandel J.R."/>
            <person name="Marage G."/>
            <person name="Marchand G."/>
            <person name="Marquand E."/>
            <person name="Bret-Mestries E."/>
            <person name="Morien E."/>
            <person name="Nambeesan S."/>
            <person name="Nguyen T."/>
            <person name="Pegot-Espagnet P."/>
            <person name="Pouilly N."/>
            <person name="Raftis F."/>
            <person name="Sallet E."/>
            <person name="Schiex T."/>
            <person name="Thomas J."/>
            <person name="Vandecasteele C."/>
            <person name="Vares D."/>
            <person name="Vear F."/>
            <person name="Vautrin S."/>
            <person name="Crespi M."/>
            <person name="Mangin B."/>
            <person name="Burke J.M."/>
            <person name="Salse J."/>
            <person name="Munos S."/>
            <person name="Vincourt P."/>
            <person name="Rieseberg L.H."/>
            <person name="Langlade N.B."/>
        </authorList>
    </citation>
    <scope>NUCLEOTIDE SEQUENCE</scope>
    <source>
        <tissue evidence="1">Leaves</tissue>
    </source>
</reference>
<evidence type="ECO:0000313" key="1">
    <source>
        <dbReference type="EMBL" id="KAF5757635.1"/>
    </source>
</evidence>
<dbReference type="EMBL" id="MNCJ02000332">
    <property type="protein sequence ID" value="KAF5757635.1"/>
    <property type="molecule type" value="Genomic_DNA"/>
</dbReference>
<dbReference type="Proteomes" id="UP000215914">
    <property type="component" value="Unassembled WGS sequence"/>
</dbReference>
<name>A0A9K3DLT6_HELAN</name>
<reference evidence="1" key="2">
    <citation type="submission" date="2020-06" db="EMBL/GenBank/DDBJ databases">
        <title>Helianthus annuus Genome sequencing and assembly Release 2.</title>
        <authorList>
            <person name="Gouzy J."/>
            <person name="Langlade N."/>
            <person name="Munos S."/>
        </authorList>
    </citation>
    <scope>NUCLEOTIDE SEQUENCE</scope>
    <source>
        <tissue evidence="1">Leaves</tissue>
    </source>
</reference>
<evidence type="ECO:0000313" key="2">
    <source>
        <dbReference type="Proteomes" id="UP000215914"/>
    </source>
</evidence>
<accession>A0A9K3DLT6</accession>
<organism evidence="1 2">
    <name type="scientific">Helianthus annuus</name>
    <name type="common">Common sunflower</name>
    <dbReference type="NCBI Taxonomy" id="4232"/>
    <lineage>
        <taxon>Eukaryota</taxon>
        <taxon>Viridiplantae</taxon>
        <taxon>Streptophyta</taxon>
        <taxon>Embryophyta</taxon>
        <taxon>Tracheophyta</taxon>
        <taxon>Spermatophyta</taxon>
        <taxon>Magnoliopsida</taxon>
        <taxon>eudicotyledons</taxon>
        <taxon>Gunneridae</taxon>
        <taxon>Pentapetalae</taxon>
        <taxon>asterids</taxon>
        <taxon>campanulids</taxon>
        <taxon>Asterales</taxon>
        <taxon>Asteraceae</taxon>
        <taxon>Asteroideae</taxon>
        <taxon>Heliantheae alliance</taxon>
        <taxon>Heliantheae</taxon>
        <taxon>Helianthus</taxon>
    </lineage>
</organism>
<sequence length="53" mass="6017">MFDKITNGSNFGKRVLSRRLKSLKFYQAGYRISTLYDGESNFKHAGRNGKSNG</sequence>
<proteinExistence type="predicted"/>
<dbReference type="AlphaFoldDB" id="A0A9K3DLT6"/>
<gene>
    <name evidence="1" type="ORF">HanXRQr2_Chr17g0829061</name>
</gene>
<comment type="caution">
    <text evidence="1">The sequence shown here is derived from an EMBL/GenBank/DDBJ whole genome shotgun (WGS) entry which is preliminary data.</text>
</comment>
<keyword evidence="2" id="KW-1185">Reference proteome</keyword>
<dbReference type="Gramene" id="mRNA:HanXRQr2_Chr17g0829061">
    <property type="protein sequence ID" value="CDS:HanXRQr2_Chr17g0829061.1"/>
    <property type="gene ID" value="HanXRQr2_Chr17g0829061"/>
</dbReference>
<protein>
    <submittedName>
        <fullName evidence="1">Uncharacterized protein</fullName>
    </submittedName>
</protein>